<dbReference type="Proteomes" id="UP000284706">
    <property type="component" value="Unassembled WGS sequence"/>
</dbReference>
<sequence length="400" mass="44443">MTSEEKVFLPIPPPPTTYKENPHGKLSSSEQSMYDEVLGHFTRTEPEYTLPDTEKGELTEEEKFWLSRECLLRYLRASKWKVSNAIQRLEATLKWRREYGMYDVVTADHVEPEAVTGKEVIYGYDVTGKPAIYMLPSRQNTTESTRQVQFAVWMLERAIDLTEPGVETLALLINFADKGKNPSVSTALTVLNILQNHYPERLGLACVINVPFIVNAFFKIVMPFVDPITRPKVKFNPKIFQDGLFTEDMVTKEWGGNRDFEYVHEKYWPELVEMCEKRVKTWKESWKNLGAKVGISEWDYKTASSSAISTEKVQGEGLSGSSPADASPNTQTQQPANAEPERLEQPKDEKGAAPVPETAPSGSHEADHSISITTAGGAVSGSEADGSAIADSGAAATVGE</sequence>
<dbReference type="Pfam" id="PF03765">
    <property type="entry name" value="CRAL_TRIO_N"/>
    <property type="match status" value="1"/>
</dbReference>
<dbReference type="AlphaFoldDB" id="A0A409YJW7"/>
<feature type="compositionally biased region" description="Low complexity" evidence="1">
    <location>
        <begin position="380"/>
        <end position="400"/>
    </location>
</feature>
<dbReference type="FunCoup" id="A0A409YJW7">
    <property type="interactions" value="101"/>
</dbReference>
<keyword evidence="4" id="KW-1185">Reference proteome</keyword>
<dbReference type="GO" id="GO:0008526">
    <property type="term" value="F:phosphatidylinositol transfer activity"/>
    <property type="evidence" value="ECO:0007669"/>
    <property type="project" value="TreeGrafter"/>
</dbReference>
<dbReference type="InterPro" id="IPR036273">
    <property type="entry name" value="CRAL/TRIO_N_dom_sf"/>
</dbReference>
<feature type="domain" description="CRAL-TRIO" evidence="2">
    <location>
        <begin position="109"/>
        <end position="262"/>
    </location>
</feature>
<feature type="compositionally biased region" description="Polar residues" evidence="1">
    <location>
        <begin position="319"/>
        <end position="336"/>
    </location>
</feature>
<dbReference type="CDD" id="cd00170">
    <property type="entry name" value="SEC14"/>
    <property type="match status" value="1"/>
</dbReference>
<dbReference type="Pfam" id="PF00650">
    <property type="entry name" value="CRAL_TRIO"/>
    <property type="match status" value="1"/>
</dbReference>
<evidence type="ECO:0000313" key="4">
    <source>
        <dbReference type="Proteomes" id="UP000284706"/>
    </source>
</evidence>
<accession>A0A409YJW7</accession>
<gene>
    <name evidence="3" type="ORF">CVT26_007786</name>
</gene>
<feature type="region of interest" description="Disordered" evidence="1">
    <location>
        <begin position="311"/>
        <end position="400"/>
    </location>
</feature>
<dbReference type="InParanoid" id="A0A409YJW7"/>
<organism evidence="3 4">
    <name type="scientific">Gymnopilus dilepis</name>
    <dbReference type="NCBI Taxonomy" id="231916"/>
    <lineage>
        <taxon>Eukaryota</taxon>
        <taxon>Fungi</taxon>
        <taxon>Dikarya</taxon>
        <taxon>Basidiomycota</taxon>
        <taxon>Agaricomycotina</taxon>
        <taxon>Agaricomycetes</taxon>
        <taxon>Agaricomycetidae</taxon>
        <taxon>Agaricales</taxon>
        <taxon>Agaricineae</taxon>
        <taxon>Hymenogastraceae</taxon>
        <taxon>Gymnopilus</taxon>
    </lineage>
</organism>
<comment type="caution">
    <text evidence="3">The sequence shown here is derived from an EMBL/GenBank/DDBJ whole genome shotgun (WGS) entry which is preliminary data.</text>
</comment>
<dbReference type="OrthoDB" id="75724at2759"/>
<dbReference type="SMART" id="SM01100">
    <property type="entry name" value="CRAL_TRIO_N"/>
    <property type="match status" value="1"/>
</dbReference>
<dbReference type="PANTHER" id="PTHR45824">
    <property type="entry name" value="GH16843P"/>
    <property type="match status" value="1"/>
</dbReference>
<dbReference type="InterPro" id="IPR036865">
    <property type="entry name" value="CRAL-TRIO_dom_sf"/>
</dbReference>
<feature type="compositionally biased region" description="Basic and acidic residues" evidence="1">
    <location>
        <begin position="339"/>
        <end position="351"/>
    </location>
</feature>
<dbReference type="InterPro" id="IPR052578">
    <property type="entry name" value="PI_Transfer_CRAL-TRIO"/>
</dbReference>
<dbReference type="Gene3D" id="3.40.525.10">
    <property type="entry name" value="CRAL-TRIO lipid binding domain"/>
    <property type="match status" value="1"/>
</dbReference>
<evidence type="ECO:0000256" key="1">
    <source>
        <dbReference type="SAM" id="MobiDB-lite"/>
    </source>
</evidence>
<dbReference type="SUPFAM" id="SSF52087">
    <property type="entry name" value="CRAL/TRIO domain"/>
    <property type="match status" value="1"/>
</dbReference>
<proteinExistence type="predicted"/>
<dbReference type="STRING" id="231916.A0A409YJW7"/>
<dbReference type="SMART" id="SM00516">
    <property type="entry name" value="SEC14"/>
    <property type="match status" value="1"/>
</dbReference>
<evidence type="ECO:0000313" key="3">
    <source>
        <dbReference type="EMBL" id="PPR03312.1"/>
    </source>
</evidence>
<evidence type="ECO:0000259" key="2">
    <source>
        <dbReference type="PROSITE" id="PS50191"/>
    </source>
</evidence>
<dbReference type="PROSITE" id="PS50191">
    <property type="entry name" value="CRAL_TRIO"/>
    <property type="match status" value="1"/>
</dbReference>
<dbReference type="PANTHER" id="PTHR45824:SF29">
    <property type="entry name" value="GH16843P"/>
    <property type="match status" value="1"/>
</dbReference>
<dbReference type="EMBL" id="NHYE01000748">
    <property type="protein sequence ID" value="PPR03312.1"/>
    <property type="molecule type" value="Genomic_DNA"/>
</dbReference>
<dbReference type="InterPro" id="IPR011074">
    <property type="entry name" value="CRAL/TRIO_N_dom"/>
</dbReference>
<protein>
    <recommendedName>
        <fullName evidence="2">CRAL-TRIO domain-containing protein</fullName>
    </recommendedName>
</protein>
<dbReference type="InterPro" id="IPR001251">
    <property type="entry name" value="CRAL-TRIO_dom"/>
</dbReference>
<name>A0A409YJW7_9AGAR</name>
<feature type="region of interest" description="Disordered" evidence="1">
    <location>
        <begin position="1"/>
        <end position="29"/>
    </location>
</feature>
<reference evidence="3 4" key="1">
    <citation type="journal article" date="2018" name="Evol. Lett.">
        <title>Horizontal gene cluster transfer increased hallucinogenic mushroom diversity.</title>
        <authorList>
            <person name="Reynolds H.T."/>
            <person name="Vijayakumar V."/>
            <person name="Gluck-Thaler E."/>
            <person name="Korotkin H.B."/>
            <person name="Matheny P.B."/>
            <person name="Slot J.C."/>
        </authorList>
    </citation>
    <scope>NUCLEOTIDE SEQUENCE [LARGE SCALE GENOMIC DNA]</scope>
    <source>
        <strain evidence="3 4">SRW20</strain>
    </source>
</reference>
<dbReference type="SUPFAM" id="SSF46938">
    <property type="entry name" value="CRAL/TRIO N-terminal domain"/>
    <property type="match status" value="1"/>
</dbReference>